<comment type="caution">
    <text evidence="1">The sequence shown here is derived from an EMBL/GenBank/DDBJ whole genome shotgun (WGS) entry which is preliminary data.</text>
</comment>
<gene>
    <name evidence="1" type="ORF">EZM97_00165</name>
</gene>
<keyword evidence="2" id="KW-1185">Reference proteome</keyword>
<sequence length="68" mass="7441">MGNNIEEPLERACLYGHEGAVVTIKMDGARLLTGIRAIYTDVISGGRLAVDDLFRQKGENLAELVHET</sequence>
<dbReference type="Proteomes" id="UP000291822">
    <property type="component" value="Unassembled WGS sequence"/>
</dbReference>
<reference evidence="1 2" key="1">
    <citation type="submission" date="2019-02" db="EMBL/GenBank/DDBJ databases">
        <title>Dyella amyloliquefaciens sp. nov., isolated from forest soil.</title>
        <authorList>
            <person name="Gao Z.-H."/>
            <person name="Qiu L.-H."/>
        </authorList>
    </citation>
    <scope>NUCLEOTIDE SEQUENCE [LARGE SCALE GENOMIC DNA]</scope>
    <source>
        <strain evidence="1 2">KACC 12747</strain>
    </source>
</reference>
<dbReference type="RefSeq" id="WP_131151398.1">
    <property type="nucleotide sequence ID" value="NZ_SJTG01000001.1"/>
</dbReference>
<evidence type="ECO:0000313" key="1">
    <source>
        <dbReference type="EMBL" id="TCI11822.1"/>
    </source>
</evidence>
<name>A0A4R0YRL3_9GAMM</name>
<proteinExistence type="predicted"/>
<dbReference type="AlphaFoldDB" id="A0A4R0YRL3"/>
<organism evidence="1 2">
    <name type="scientific">Dyella soli</name>
    <dbReference type="NCBI Taxonomy" id="522319"/>
    <lineage>
        <taxon>Bacteria</taxon>
        <taxon>Pseudomonadati</taxon>
        <taxon>Pseudomonadota</taxon>
        <taxon>Gammaproteobacteria</taxon>
        <taxon>Lysobacterales</taxon>
        <taxon>Rhodanobacteraceae</taxon>
        <taxon>Dyella</taxon>
    </lineage>
</organism>
<protein>
    <submittedName>
        <fullName evidence="1">Uncharacterized protein</fullName>
    </submittedName>
</protein>
<evidence type="ECO:0000313" key="2">
    <source>
        <dbReference type="Proteomes" id="UP000291822"/>
    </source>
</evidence>
<accession>A0A4R0YRL3</accession>
<dbReference type="EMBL" id="SJTG01000001">
    <property type="protein sequence ID" value="TCI11822.1"/>
    <property type="molecule type" value="Genomic_DNA"/>
</dbReference>